<dbReference type="EMBL" id="LAZR01024312">
    <property type="protein sequence ID" value="KKL75571.1"/>
    <property type="molecule type" value="Genomic_DNA"/>
</dbReference>
<accession>A0A0F9FAQ5</accession>
<gene>
    <name evidence="1" type="ORF">LCGC14_2053530</name>
</gene>
<protein>
    <submittedName>
        <fullName evidence="1">Uncharacterized protein</fullName>
    </submittedName>
</protein>
<organism evidence="1">
    <name type="scientific">marine sediment metagenome</name>
    <dbReference type="NCBI Taxonomy" id="412755"/>
    <lineage>
        <taxon>unclassified sequences</taxon>
        <taxon>metagenomes</taxon>
        <taxon>ecological metagenomes</taxon>
    </lineage>
</organism>
<sequence length="187" mass="21158">MMDKQGVKALLEVFTAPVVYHASGGWENSLPKEMKETRVLAQRLELLQQGAWDKATNAEVCCYLFTASLEAPLSRDWTEIYLFVAAQEMPQVRQATGMNIPEKLSNYQESELLGLRVKIRESQKKRRKELMKDKIKVVIEEGEGKTLVAVCKDGVTDPFMKVEAKDFDTFLGECLGLKPIVEEAKTK</sequence>
<proteinExistence type="predicted"/>
<feature type="non-terminal residue" evidence="1">
    <location>
        <position position="187"/>
    </location>
</feature>
<dbReference type="AlphaFoldDB" id="A0A0F9FAQ5"/>
<name>A0A0F9FAQ5_9ZZZZ</name>
<evidence type="ECO:0000313" key="1">
    <source>
        <dbReference type="EMBL" id="KKL75571.1"/>
    </source>
</evidence>
<comment type="caution">
    <text evidence="1">The sequence shown here is derived from an EMBL/GenBank/DDBJ whole genome shotgun (WGS) entry which is preliminary data.</text>
</comment>
<reference evidence="1" key="1">
    <citation type="journal article" date="2015" name="Nature">
        <title>Complex archaea that bridge the gap between prokaryotes and eukaryotes.</title>
        <authorList>
            <person name="Spang A."/>
            <person name="Saw J.H."/>
            <person name="Jorgensen S.L."/>
            <person name="Zaremba-Niedzwiedzka K."/>
            <person name="Martijn J."/>
            <person name="Lind A.E."/>
            <person name="van Eijk R."/>
            <person name="Schleper C."/>
            <person name="Guy L."/>
            <person name="Ettema T.J."/>
        </authorList>
    </citation>
    <scope>NUCLEOTIDE SEQUENCE</scope>
</reference>